<evidence type="ECO:0000256" key="1">
    <source>
        <dbReference type="ARBA" id="ARBA00007404"/>
    </source>
</evidence>
<dbReference type="PANTHER" id="PTHR11252">
    <property type="entry name" value="POLYRIBONUCLEOTIDE NUCLEOTIDYLTRANSFERASE"/>
    <property type="match status" value="1"/>
</dbReference>
<evidence type="ECO:0000256" key="3">
    <source>
        <dbReference type="ARBA" id="ARBA00015132"/>
    </source>
</evidence>
<dbReference type="InterPro" id="IPR014027">
    <property type="entry name" value="UDP-Glc/GDP-Man_DH_C"/>
</dbReference>
<dbReference type="SMART" id="SM00984">
    <property type="entry name" value="UDPG_MGDP_dh_C"/>
    <property type="match status" value="1"/>
</dbReference>
<dbReference type="GO" id="GO:0003723">
    <property type="term" value="F:RNA binding"/>
    <property type="evidence" value="ECO:0007669"/>
    <property type="project" value="UniProtKB-UniRule"/>
</dbReference>
<dbReference type="InterPro" id="IPR015847">
    <property type="entry name" value="ExoRNase_PH_dom2"/>
</dbReference>
<keyword evidence="4" id="KW-0963">Cytoplasm</keyword>
<dbReference type="CDD" id="cd11363">
    <property type="entry name" value="RNase_PH_PNPase_1"/>
    <property type="match status" value="1"/>
</dbReference>
<evidence type="ECO:0000256" key="9">
    <source>
        <dbReference type="ARBA" id="ARBA00022884"/>
    </source>
</evidence>
<comment type="caution">
    <text evidence="15">The sequence shown here is derived from an EMBL/GenBank/DDBJ whole genome shotgun (WGS) entry which is preliminary data.</text>
</comment>
<reference evidence="15" key="1">
    <citation type="journal article" date="2021" name="Genome Biol. Evol.">
        <title>A High-Quality Reference Genome for a Parasitic Bivalve with Doubly Uniparental Inheritance (Bivalvia: Unionida).</title>
        <authorList>
            <person name="Smith C.H."/>
        </authorList>
    </citation>
    <scope>NUCLEOTIDE SEQUENCE</scope>
    <source>
        <strain evidence="15">CHS0354</strain>
    </source>
</reference>
<evidence type="ECO:0000313" key="16">
    <source>
        <dbReference type="Proteomes" id="UP001195483"/>
    </source>
</evidence>
<evidence type="ECO:0000256" key="12">
    <source>
        <dbReference type="ARBA" id="ARBA00031451"/>
    </source>
</evidence>
<dbReference type="NCBIfam" id="TIGR03026">
    <property type="entry name" value="NDP-sugDHase"/>
    <property type="match status" value="1"/>
</dbReference>
<dbReference type="InterPro" id="IPR036612">
    <property type="entry name" value="KH_dom_type_1_sf"/>
</dbReference>
<sequence>MSDTTSSHVICVVGLGYVGLPLAVEFGKQFRTFGFDINEKKVNELKEGVDKKCGLTKDDFAKAPFLEFIFIVSEARCANIYIITVPTPVNRFKSPDLSFLLQASALVGSVLKKGDIVIYESTVYPGCTEEDCVPVLEKRSGLMFNKDFFCGYSPERINPGDTIHTLTNIKKVTSGSTPVIADAVDRLYQHIIVAGTHRAPSIKVAETSKAIENAQRDINISFFNELALICDRIGIDTTDVIEAASTKWNFLTFKPGLVGGHCVGVDPYYLAHKAESLGYHPQVILSGRRVNDSMGMFVANKVVKLLIQRGVPIKGASALLLGITFKENCADFRNTKVIDIYHELQEYGVKTDIVDPVVDASEIEQEYRIHVLSKPSQKHYDAKEITLAPNKVITIETGRLARLASGSALVTMGETVVLATVVAKNDVVFQDFLPLQVEYREKFSAAGRFPGGFVKREGRPSEKEILSSRLIDRALRPLFPEGYVNDTQIVVSVLSSDNTNDSDVLGGIAASTALMVSDIPFENAMGEVRVGRMNGDFIINPTKLELTHSDLEICIAGTEHTICMLEGEMKEISEKELLAAISFGHKHIQELCKVITEIQKLVAKPKRNFKPFLPEKEDLDFIKSLCFEAFSSIAKSSSTKQQYSDKIKSVYEETLKQALAKYEVEITPEIIASNPFKELFIDKTFLKSVIHSIERDAMRQALLSTSKRLDGRESAELRQITIETSVLPRPHGSALFTRGETQALVSLTLGTKKDEQMVDTLFDEVGKRFMLHYNFPPFSVGEVGRMTGVGRREVGHGNLAERAIKMVLPDESDFPYTIRVVSDILESNGSSSMASVCGATLACMDGGIPIKKSVAGIAMGLVKEDNQYVILSDISGAEDHLGDMDFKVAGTKEGITACQMDIKINGLDYGILERALEQARVGRLFILEKIHQALPTPRVDISKYAPRLISINIKSESIGALIGKGGETIKALTALTKSEIDIDDKGKVTIATKMGSEKELAIKLIKAITSGEPEVNETYPAKIKEIRDDLGAIVEFIPGFPNGTGLVHFTEVGLKENQVTSDILRVGDSVIVRLVRISEDKRTGRLKFSYSLKI</sequence>
<name>A0AAE0T6Z6_9BIVA</name>
<dbReference type="SUPFAM" id="SSF55666">
    <property type="entry name" value="Ribonuclease PH domain 2-like"/>
    <property type="match status" value="2"/>
</dbReference>
<evidence type="ECO:0000256" key="5">
    <source>
        <dbReference type="ARBA" id="ARBA00022679"/>
    </source>
</evidence>
<dbReference type="EMBL" id="JAEAOA010000085">
    <property type="protein sequence ID" value="KAK3604927.1"/>
    <property type="molecule type" value="Genomic_DNA"/>
</dbReference>
<dbReference type="SMART" id="SM00322">
    <property type="entry name" value="KH"/>
    <property type="match status" value="1"/>
</dbReference>
<dbReference type="GO" id="GO:0004654">
    <property type="term" value="F:polyribonucleotide nucleotidyltransferase activity"/>
    <property type="evidence" value="ECO:0007669"/>
    <property type="project" value="UniProtKB-EC"/>
</dbReference>
<evidence type="ECO:0000256" key="8">
    <source>
        <dbReference type="ARBA" id="ARBA00022842"/>
    </source>
</evidence>
<dbReference type="Gene3D" id="3.30.230.70">
    <property type="entry name" value="GHMP Kinase, N-terminal domain"/>
    <property type="match status" value="2"/>
</dbReference>
<keyword evidence="5" id="KW-0808">Transferase</keyword>
<dbReference type="InterPro" id="IPR017476">
    <property type="entry name" value="UDP-Glc/GDP-Man"/>
</dbReference>
<dbReference type="InterPro" id="IPR036220">
    <property type="entry name" value="UDP-Glc/GDP-Man_DH_C_sf"/>
</dbReference>
<dbReference type="NCBIfam" id="TIGR03591">
    <property type="entry name" value="polynuc_phos"/>
    <property type="match status" value="1"/>
</dbReference>
<dbReference type="GO" id="GO:0006402">
    <property type="term" value="P:mRNA catabolic process"/>
    <property type="evidence" value="ECO:0007669"/>
    <property type="project" value="InterPro"/>
</dbReference>
<dbReference type="SUPFAM" id="SSF51735">
    <property type="entry name" value="NAD(P)-binding Rossmann-fold domains"/>
    <property type="match status" value="1"/>
</dbReference>
<accession>A0AAE0T6Z6</accession>
<dbReference type="HAMAP" id="MF_01595">
    <property type="entry name" value="PNPase"/>
    <property type="match status" value="1"/>
</dbReference>
<dbReference type="SUPFAM" id="SSF54791">
    <property type="entry name" value="Eukaryotic type KH-domain (KH-domain type I)"/>
    <property type="match status" value="1"/>
</dbReference>
<dbReference type="InterPro" id="IPR028359">
    <property type="entry name" value="UDP_ManNAc/GlcNAc_DH"/>
</dbReference>
<dbReference type="Gene3D" id="3.40.50.720">
    <property type="entry name" value="NAD(P)-binding Rossmann-like Domain"/>
    <property type="match status" value="2"/>
</dbReference>
<dbReference type="GO" id="GO:0046872">
    <property type="term" value="F:metal ion binding"/>
    <property type="evidence" value="ECO:0007669"/>
    <property type="project" value="UniProtKB-KW"/>
</dbReference>
<proteinExistence type="inferred from homology"/>
<keyword evidence="11" id="KW-0520">NAD</keyword>
<dbReference type="InterPro" id="IPR012340">
    <property type="entry name" value="NA-bd_OB-fold"/>
</dbReference>
<keyword evidence="8" id="KW-0460">Magnesium</keyword>
<evidence type="ECO:0000256" key="11">
    <source>
        <dbReference type="ARBA" id="ARBA00023027"/>
    </source>
</evidence>
<comment type="similarity">
    <text evidence="1">Belongs to the polyribonucleotide nucleotidyltransferase family.</text>
</comment>
<evidence type="ECO:0000256" key="6">
    <source>
        <dbReference type="ARBA" id="ARBA00022695"/>
    </source>
</evidence>
<dbReference type="SMART" id="SM00316">
    <property type="entry name" value="S1"/>
    <property type="match status" value="1"/>
</dbReference>
<dbReference type="CDD" id="cd02393">
    <property type="entry name" value="KH-I_PNPase"/>
    <property type="match status" value="1"/>
</dbReference>
<evidence type="ECO:0000256" key="4">
    <source>
        <dbReference type="ARBA" id="ARBA00022490"/>
    </source>
</evidence>
<dbReference type="SUPFAM" id="SSF54211">
    <property type="entry name" value="Ribosomal protein S5 domain 2-like"/>
    <property type="match status" value="2"/>
</dbReference>
<dbReference type="GO" id="GO:0000175">
    <property type="term" value="F:3'-5'-RNA exonuclease activity"/>
    <property type="evidence" value="ECO:0007669"/>
    <property type="project" value="TreeGrafter"/>
</dbReference>
<evidence type="ECO:0000256" key="13">
    <source>
        <dbReference type="PROSITE-ProRule" id="PRU00117"/>
    </source>
</evidence>
<evidence type="ECO:0000259" key="14">
    <source>
        <dbReference type="PROSITE" id="PS50126"/>
    </source>
</evidence>
<evidence type="ECO:0000256" key="10">
    <source>
        <dbReference type="ARBA" id="ARBA00023002"/>
    </source>
</evidence>
<keyword evidence="6" id="KW-0548">Nucleotidyltransferase</keyword>
<evidence type="ECO:0000256" key="2">
    <source>
        <dbReference type="ARBA" id="ARBA00012416"/>
    </source>
</evidence>
<dbReference type="FunFam" id="3.30.230.70:FF:000002">
    <property type="entry name" value="Polyribonucleotide nucleotidyltransferase"/>
    <property type="match status" value="1"/>
</dbReference>
<dbReference type="InterPro" id="IPR004087">
    <property type="entry name" value="KH_dom"/>
</dbReference>
<reference evidence="15" key="2">
    <citation type="journal article" date="2021" name="Genome Biol. Evol.">
        <title>Developing a high-quality reference genome for a parasitic bivalve with doubly uniparental inheritance (Bivalvia: Unionida).</title>
        <authorList>
            <person name="Smith C.H."/>
        </authorList>
    </citation>
    <scope>NUCLEOTIDE SEQUENCE</scope>
    <source>
        <strain evidence="15">CHS0354</strain>
        <tissue evidence="15">Mantle</tissue>
    </source>
</reference>
<dbReference type="GO" id="GO:0016628">
    <property type="term" value="F:oxidoreductase activity, acting on the CH-CH group of donors, NAD or NADP as acceptor"/>
    <property type="evidence" value="ECO:0007669"/>
    <property type="project" value="InterPro"/>
</dbReference>
<dbReference type="InterPro" id="IPR036345">
    <property type="entry name" value="ExoRNase_PH_dom2_sf"/>
</dbReference>
<dbReference type="Pfam" id="PF00984">
    <property type="entry name" value="UDPG_MGDP_dh"/>
    <property type="match status" value="1"/>
</dbReference>
<keyword evidence="7" id="KW-0479">Metal-binding</keyword>
<dbReference type="GO" id="GO:0051287">
    <property type="term" value="F:NAD binding"/>
    <property type="evidence" value="ECO:0007669"/>
    <property type="project" value="InterPro"/>
</dbReference>
<dbReference type="Pfam" id="PF00013">
    <property type="entry name" value="KH_1"/>
    <property type="match status" value="1"/>
</dbReference>
<dbReference type="InterPro" id="IPR012162">
    <property type="entry name" value="PNPase"/>
</dbReference>
<keyword evidence="9 13" id="KW-0694">RNA-binding</keyword>
<dbReference type="InterPro" id="IPR014026">
    <property type="entry name" value="UDP-Glc/GDP-Man_DH_dimer"/>
</dbReference>
<dbReference type="PANTHER" id="PTHR11252:SF0">
    <property type="entry name" value="POLYRIBONUCLEOTIDE NUCLEOTIDYLTRANSFERASE 1, MITOCHONDRIAL"/>
    <property type="match status" value="1"/>
</dbReference>
<dbReference type="InterPro" id="IPR020568">
    <property type="entry name" value="Ribosomal_Su5_D2-typ_SF"/>
</dbReference>
<dbReference type="GO" id="GO:0016616">
    <property type="term" value="F:oxidoreductase activity, acting on the CH-OH group of donors, NAD or NADP as acceptor"/>
    <property type="evidence" value="ECO:0007669"/>
    <property type="project" value="InterPro"/>
</dbReference>
<dbReference type="Pfam" id="PF03725">
    <property type="entry name" value="RNase_PH_C"/>
    <property type="match status" value="1"/>
</dbReference>
<dbReference type="FunFam" id="3.30.230.70:FF:000001">
    <property type="entry name" value="Polyribonucleotide nucleotidyltransferase"/>
    <property type="match status" value="1"/>
</dbReference>
<dbReference type="PIRSF" id="PIRSF500136">
    <property type="entry name" value="UDP_ManNAc_DH"/>
    <property type="match status" value="1"/>
</dbReference>
<dbReference type="PIRSF" id="PIRSF000124">
    <property type="entry name" value="UDPglc_GDPman_dh"/>
    <property type="match status" value="1"/>
</dbReference>
<dbReference type="NCBIfam" id="NF008805">
    <property type="entry name" value="PRK11824.1"/>
    <property type="match status" value="1"/>
</dbReference>
<dbReference type="Pfam" id="PF03721">
    <property type="entry name" value="UDPG_MGDP_dh_N"/>
    <property type="match status" value="1"/>
</dbReference>
<organism evidence="15 16">
    <name type="scientific">Potamilus streckersoni</name>
    <dbReference type="NCBI Taxonomy" id="2493646"/>
    <lineage>
        <taxon>Eukaryota</taxon>
        <taxon>Metazoa</taxon>
        <taxon>Spiralia</taxon>
        <taxon>Lophotrochozoa</taxon>
        <taxon>Mollusca</taxon>
        <taxon>Bivalvia</taxon>
        <taxon>Autobranchia</taxon>
        <taxon>Heteroconchia</taxon>
        <taxon>Palaeoheterodonta</taxon>
        <taxon>Unionida</taxon>
        <taxon>Unionoidea</taxon>
        <taxon>Unionidae</taxon>
        <taxon>Ambleminae</taxon>
        <taxon>Lampsilini</taxon>
        <taxon>Potamilus</taxon>
    </lineage>
</organism>
<dbReference type="InterPro" id="IPR004088">
    <property type="entry name" value="KH_dom_type_1"/>
</dbReference>
<dbReference type="InterPro" id="IPR036291">
    <property type="entry name" value="NAD(P)-bd_dom_sf"/>
</dbReference>
<dbReference type="InterPro" id="IPR003029">
    <property type="entry name" value="S1_domain"/>
</dbReference>
<dbReference type="Proteomes" id="UP001195483">
    <property type="component" value="Unassembled WGS sequence"/>
</dbReference>
<dbReference type="GO" id="GO:0000271">
    <property type="term" value="P:polysaccharide biosynthetic process"/>
    <property type="evidence" value="ECO:0007669"/>
    <property type="project" value="InterPro"/>
</dbReference>
<evidence type="ECO:0000256" key="7">
    <source>
        <dbReference type="ARBA" id="ARBA00022723"/>
    </source>
</evidence>
<dbReference type="Pfam" id="PF03720">
    <property type="entry name" value="UDPG_MGDP_dh_C"/>
    <property type="match status" value="1"/>
</dbReference>
<dbReference type="Gene3D" id="3.30.1370.10">
    <property type="entry name" value="K Homology domain, type 1"/>
    <property type="match status" value="1"/>
</dbReference>
<dbReference type="SUPFAM" id="SSF52413">
    <property type="entry name" value="UDP-glucose/GDP-mannose dehydrogenase C-terminal domain"/>
    <property type="match status" value="1"/>
</dbReference>
<dbReference type="Gene3D" id="2.40.50.140">
    <property type="entry name" value="Nucleic acid-binding proteins"/>
    <property type="match status" value="1"/>
</dbReference>
<gene>
    <name evidence="15" type="ORF">CHS0354_000591</name>
</gene>
<dbReference type="FunFam" id="3.30.1370.10:FF:000001">
    <property type="entry name" value="Polyribonucleotide nucleotidyltransferase"/>
    <property type="match status" value="1"/>
</dbReference>
<dbReference type="SUPFAM" id="SSF48179">
    <property type="entry name" value="6-phosphogluconate dehydrogenase C-terminal domain-like"/>
    <property type="match status" value="1"/>
</dbReference>
<keyword evidence="10" id="KW-0560">Oxidoreductase</keyword>
<dbReference type="PROSITE" id="PS50084">
    <property type="entry name" value="KH_TYPE_1"/>
    <property type="match status" value="1"/>
</dbReference>
<evidence type="ECO:0000313" key="15">
    <source>
        <dbReference type="EMBL" id="KAK3604927.1"/>
    </source>
</evidence>
<dbReference type="GO" id="GO:0005829">
    <property type="term" value="C:cytosol"/>
    <property type="evidence" value="ECO:0007669"/>
    <property type="project" value="UniProtKB-ARBA"/>
</dbReference>
<dbReference type="EC" id="2.7.7.8" evidence="2"/>
<dbReference type="AlphaFoldDB" id="A0AAE0T6Z6"/>
<dbReference type="InterPro" id="IPR001247">
    <property type="entry name" value="ExoRNase_PH_dom1"/>
</dbReference>
<dbReference type="InterPro" id="IPR008927">
    <property type="entry name" value="6-PGluconate_DH-like_C_sf"/>
</dbReference>
<dbReference type="SUPFAM" id="SSF50249">
    <property type="entry name" value="Nucleic acid-binding proteins"/>
    <property type="match status" value="1"/>
</dbReference>
<dbReference type="CDD" id="cd11364">
    <property type="entry name" value="RNase_PH_PNPase_2"/>
    <property type="match status" value="1"/>
</dbReference>
<keyword evidence="16" id="KW-1185">Reference proteome</keyword>
<dbReference type="Pfam" id="PF01138">
    <property type="entry name" value="RNase_PH"/>
    <property type="match status" value="2"/>
</dbReference>
<reference evidence="15" key="3">
    <citation type="submission" date="2023-05" db="EMBL/GenBank/DDBJ databases">
        <authorList>
            <person name="Smith C.H."/>
        </authorList>
    </citation>
    <scope>NUCLEOTIDE SEQUENCE</scope>
    <source>
        <strain evidence="15">CHS0354</strain>
        <tissue evidence="15">Mantle</tissue>
    </source>
</reference>
<feature type="domain" description="S1 motif" evidence="14">
    <location>
        <begin position="1016"/>
        <end position="1093"/>
    </location>
</feature>
<dbReference type="InterPro" id="IPR001732">
    <property type="entry name" value="UDP-Glc/GDP-Man_DH_N"/>
</dbReference>
<dbReference type="PROSITE" id="PS50126">
    <property type="entry name" value="S1"/>
    <property type="match status" value="1"/>
</dbReference>
<protein>
    <recommendedName>
        <fullName evidence="3">UDP-glucose 6-dehydrogenase</fullName>
        <ecNumber evidence="2">2.7.7.8</ecNumber>
    </recommendedName>
    <alternativeName>
        <fullName evidence="12">Polynucleotide phosphorylase 1</fullName>
    </alternativeName>
</protein>
<dbReference type="InterPro" id="IPR027408">
    <property type="entry name" value="PNPase/RNase_PH_dom_sf"/>
</dbReference>